<dbReference type="Proteomes" id="UP000327013">
    <property type="component" value="Chromosome 6"/>
</dbReference>
<feature type="compositionally biased region" description="Basic and acidic residues" evidence="1">
    <location>
        <begin position="1"/>
        <end position="14"/>
    </location>
</feature>
<proteinExistence type="predicted"/>
<reference evidence="2 3" key="1">
    <citation type="submission" date="2019-06" db="EMBL/GenBank/DDBJ databases">
        <title>A chromosomal-level reference genome of Carpinus fangiana (Coryloideae, Betulaceae).</title>
        <authorList>
            <person name="Yang X."/>
            <person name="Wang Z."/>
            <person name="Zhang L."/>
            <person name="Hao G."/>
            <person name="Liu J."/>
            <person name="Yang Y."/>
        </authorList>
    </citation>
    <scope>NUCLEOTIDE SEQUENCE [LARGE SCALE GENOMIC DNA]</scope>
    <source>
        <strain evidence="2">Cfa_2016G</strain>
        <tissue evidence="2">Leaf</tissue>
    </source>
</reference>
<name>A0A5N6RFA7_9ROSI</name>
<feature type="region of interest" description="Disordered" evidence="1">
    <location>
        <begin position="1"/>
        <end position="63"/>
    </location>
</feature>
<keyword evidence="3" id="KW-1185">Reference proteome</keyword>
<gene>
    <name evidence="2" type="ORF">FH972_015137</name>
</gene>
<organism evidence="2 3">
    <name type="scientific">Carpinus fangiana</name>
    <dbReference type="NCBI Taxonomy" id="176857"/>
    <lineage>
        <taxon>Eukaryota</taxon>
        <taxon>Viridiplantae</taxon>
        <taxon>Streptophyta</taxon>
        <taxon>Embryophyta</taxon>
        <taxon>Tracheophyta</taxon>
        <taxon>Spermatophyta</taxon>
        <taxon>Magnoliopsida</taxon>
        <taxon>eudicotyledons</taxon>
        <taxon>Gunneridae</taxon>
        <taxon>Pentapetalae</taxon>
        <taxon>rosids</taxon>
        <taxon>fabids</taxon>
        <taxon>Fagales</taxon>
        <taxon>Betulaceae</taxon>
        <taxon>Carpinus</taxon>
    </lineage>
</organism>
<dbReference type="EMBL" id="CM017326">
    <property type="protein sequence ID" value="KAE8076490.1"/>
    <property type="molecule type" value="Genomic_DNA"/>
</dbReference>
<evidence type="ECO:0000256" key="1">
    <source>
        <dbReference type="SAM" id="MobiDB-lite"/>
    </source>
</evidence>
<evidence type="ECO:0000313" key="2">
    <source>
        <dbReference type="EMBL" id="KAE8076490.1"/>
    </source>
</evidence>
<sequence>MENGKKENEKRVEEETISPKAIDRVSKEAKILKRDGGKRKRGVERESKGGKQRKVSLLPWQQI</sequence>
<accession>A0A5N6RFA7</accession>
<protein>
    <submittedName>
        <fullName evidence="2">Uncharacterized protein</fullName>
    </submittedName>
</protein>
<feature type="compositionally biased region" description="Basic and acidic residues" evidence="1">
    <location>
        <begin position="21"/>
        <end position="35"/>
    </location>
</feature>
<evidence type="ECO:0000313" key="3">
    <source>
        <dbReference type="Proteomes" id="UP000327013"/>
    </source>
</evidence>
<dbReference type="AlphaFoldDB" id="A0A5N6RFA7"/>